<accession>A0AA40DN37</accession>
<comment type="caution">
    <text evidence="2">The sequence shown here is derived from an EMBL/GenBank/DDBJ whole genome shotgun (WGS) entry which is preliminary data.</text>
</comment>
<feature type="region of interest" description="Disordered" evidence="1">
    <location>
        <begin position="278"/>
        <end position="323"/>
    </location>
</feature>
<dbReference type="GeneID" id="85329098"/>
<name>A0AA40DN37_9PEZI</name>
<evidence type="ECO:0000313" key="3">
    <source>
        <dbReference type="Proteomes" id="UP001172101"/>
    </source>
</evidence>
<gene>
    <name evidence="2" type="ORF">B0T26DRAFT_754487</name>
</gene>
<reference evidence="2" key="1">
    <citation type="submission" date="2023-06" db="EMBL/GenBank/DDBJ databases">
        <title>Genome-scale phylogeny and comparative genomics of the fungal order Sordariales.</title>
        <authorList>
            <consortium name="Lawrence Berkeley National Laboratory"/>
            <person name="Hensen N."/>
            <person name="Bonometti L."/>
            <person name="Westerberg I."/>
            <person name="Brannstrom I.O."/>
            <person name="Guillou S."/>
            <person name="Cros-Aarteil S."/>
            <person name="Calhoun S."/>
            <person name="Haridas S."/>
            <person name="Kuo A."/>
            <person name="Mondo S."/>
            <person name="Pangilinan J."/>
            <person name="Riley R."/>
            <person name="LaButti K."/>
            <person name="Andreopoulos B."/>
            <person name="Lipzen A."/>
            <person name="Chen C."/>
            <person name="Yanf M."/>
            <person name="Daum C."/>
            <person name="Ng V."/>
            <person name="Clum A."/>
            <person name="Steindorff A."/>
            <person name="Ohm R."/>
            <person name="Martin F."/>
            <person name="Silar P."/>
            <person name="Natvig D."/>
            <person name="Lalanne C."/>
            <person name="Gautier V."/>
            <person name="Ament-velasquez S.L."/>
            <person name="Kruys A."/>
            <person name="Hutchinson M.I."/>
            <person name="Powell A.J."/>
            <person name="Barry K."/>
            <person name="Miller A.N."/>
            <person name="Grigoriev I.V."/>
            <person name="Debuchy R."/>
            <person name="Gladieux P."/>
            <person name="Thoren M.H."/>
            <person name="Johannesson H."/>
        </authorList>
    </citation>
    <scope>NUCLEOTIDE SEQUENCE</scope>
    <source>
        <strain evidence="2">SMH2392-1A</strain>
    </source>
</reference>
<evidence type="ECO:0000256" key="1">
    <source>
        <dbReference type="SAM" id="MobiDB-lite"/>
    </source>
</evidence>
<protein>
    <submittedName>
        <fullName evidence="2">Uncharacterized protein</fullName>
    </submittedName>
</protein>
<dbReference type="Proteomes" id="UP001172101">
    <property type="component" value="Unassembled WGS sequence"/>
</dbReference>
<feature type="compositionally biased region" description="Pro residues" evidence="1">
    <location>
        <begin position="243"/>
        <end position="254"/>
    </location>
</feature>
<keyword evidence="3" id="KW-1185">Reference proteome</keyword>
<sequence>MNYQARNCRILTTFPTEGLGSPLVTSTICNSPVRYESGRLPASTQLNRWFCCHCADGGYEDPVGMVHCDGPGDPFGECWKPSCRHLKCANCALGPTHSKADIVRTVGGLHASAAFIDPVFWECGQCGEWARNAFHARCALSGIGIAATPCANTTCFLQWQGGQHAVLAADSVVMNAHGERLGTADQSVAAAGGPWHWQRRALADPDCALLRNLRHADRRSTASMRTRDGPRVWRDGELVPRFPYRPPPPPPPPQSNSIKDEAAAAGWHEYECAYLAGIPLQPREGRHDGGPGPSASSRNQDSAMSPAPPPPRSFFSGWNDVQM</sequence>
<dbReference type="EMBL" id="JAUIRO010000006">
    <property type="protein sequence ID" value="KAK0709250.1"/>
    <property type="molecule type" value="Genomic_DNA"/>
</dbReference>
<evidence type="ECO:0000313" key="2">
    <source>
        <dbReference type="EMBL" id="KAK0709250.1"/>
    </source>
</evidence>
<feature type="region of interest" description="Disordered" evidence="1">
    <location>
        <begin position="219"/>
        <end position="260"/>
    </location>
</feature>
<dbReference type="RefSeq" id="XP_060292554.1">
    <property type="nucleotide sequence ID" value="XM_060445828.1"/>
</dbReference>
<proteinExistence type="predicted"/>
<feature type="compositionally biased region" description="Basic and acidic residues" evidence="1">
    <location>
        <begin position="219"/>
        <end position="238"/>
    </location>
</feature>
<organism evidence="2 3">
    <name type="scientific">Lasiosphaeria miniovina</name>
    <dbReference type="NCBI Taxonomy" id="1954250"/>
    <lineage>
        <taxon>Eukaryota</taxon>
        <taxon>Fungi</taxon>
        <taxon>Dikarya</taxon>
        <taxon>Ascomycota</taxon>
        <taxon>Pezizomycotina</taxon>
        <taxon>Sordariomycetes</taxon>
        <taxon>Sordariomycetidae</taxon>
        <taxon>Sordariales</taxon>
        <taxon>Lasiosphaeriaceae</taxon>
        <taxon>Lasiosphaeria</taxon>
    </lineage>
</organism>
<dbReference type="AlphaFoldDB" id="A0AA40DN37"/>